<evidence type="ECO:0000313" key="2">
    <source>
        <dbReference type="EMBL" id="MFD1745655.1"/>
    </source>
</evidence>
<sequence length="126" mass="13882">MQDEAQFPPQDPWRSGLAGLCPRCGNGKLFEGFLKVKSECSSCGLDLQFADAGDGPAVFVMLILGFLVVGFALWLEFTFRPVFWVHFIVTAPVAVIVCLAGLRLLKGLLISLQYRHSAHEGQLDRD</sequence>
<keyword evidence="1" id="KW-1133">Transmembrane helix</keyword>
<feature type="transmembrane region" description="Helical" evidence="1">
    <location>
        <begin position="57"/>
        <end position="77"/>
    </location>
</feature>
<evidence type="ECO:0000256" key="1">
    <source>
        <dbReference type="SAM" id="Phobius"/>
    </source>
</evidence>
<dbReference type="EMBL" id="JBHUEQ010000015">
    <property type="protein sequence ID" value="MFD1745655.1"/>
    <property type="molecule type" value="Genomic_DNA"/>
</dbReference>
<keyword evidence="3" id="KW-1185">Reference proteome</keyword>
<proteinExistence type="predicted"/>
<protein>
    <submittedName>
        <fullName evidence="2">DUF983 domain-containing protein</fullName>
    </submittedName>
</protein>
<dbReference type="Pfam" id="PF06170">
    <property type="entry name" value="DUF983"/>
    <property type="match status" value="1"/>
</dbReference>
<gene>
    <name evidence="2" type="ORF">ACFSE1_09305</name>
</gene>
<name>A0ABW4M2J4_9HYPH</name>
<feature type="transmembrane region" description="Helical" evidence="1">
    <location>
        <begin position="83"/>
        <end position="105"/>
    </location>
</feature>
<evidence type="ECO:0000313" key="3">
    <source>
        <dbReference type="Proteomes" id="UP001597322"/>
    </source>
</evidence>
<organism evidence="2 3">
    <name type="scientific">Rhizobium helianthi</name>
    <dbReference type="NCBI Taxonomy" id="1132695"/>
    <lineage>
        <taxon>Bacteria</taxon>
        <taxon>Pseudomonadati</taxon>
        <taxon>Pseudomonadota</taxon>
        <taxon>Alphaproteobacteria</taxon>
        <taxon>Hyphomicrobiales</taxon>
        <taxon>Rhizobiaceae</taxon>
        <taxon>Rhizobium/Agrobacterium group</taxon>
        <taxon>Rhizobium</taxon>
    </lineage>
</organism>
<keyword evidence="1" id="KW-0472">Membrane</keyword>
<dbReference type="InterPro" id="IPR009325">
    <property type="entry name" value="DUF983"/>
</dbReference>
<accession>A0ABW4M2J4</accession>
<dbReference type="Proteomes" id="UP001597322">
    <property type="component" value="Unassembled WGS sequence"/>
</dbReference>
<dbReference type="RefSeq" id="WP_377399726.1">
    <property type="nucleotide sequence ID" value="NZ_JBHUEQ010000015.1"/>
</dbReference>
<comment type="caution">
    <text evidence="2">The sequence shown here is derived from an EMBL/GenBank/DDBJ whole genome shotgun (WGS) entry which is preliminary data.</text>
</comment>
<reference evidence="3" key="1">
    <citation type="journal article" date="2019" name="Int. J. Syst. Evol. Microbiol.">
        <title>The Global Catalogue of Microorganisms (GCM) 10K type strain sequencing project: providing services to taxonomists for standard genome sequencing and annotation.</title>
        <authorList>
            <consortium name="The Broad Institute Genomics Platform"/>
            <consortium name="The Broad Institute Genome Sequencing Center for Infectious Disease"/>
            <person name="Wu L."/>
            <person name="Ma J."/>
        </authorList>
    </citation>
    <scope>NUCLEOTIDE SEQUENCE [LARGE SCALE GENOMIC DNA]</scope>
    <source>
        <strain evidence="3">CG52</strain>
    </source>
</reference>
<keyword evidence="1" id="KW-0812">Transmembrane</keyword>